<sequence length="152" mass="16721">MSHLHDTLAPPPDLDVLAARRAELVYRLAAGRGVPKCQAWEEAVSAFGAHHPSWPLPLVEREAARTVGAMVLQQMVAEAEVKRETRRPPLDLLIDLATPETAERMRAASRIMTLGQGAPSIFRGAWKLVPDARPMVSRLPLGRLPATERLRA</sequence>
<proteinExistence type="predicted"/>
<dbReference type="AlphaFoldDB" id="A0A840YCD7"/>
<accession>A0A840YCD7</accession>
<reference evidence="1 2" key="1">
    <citation type="submission" date="2020-08" db="EMBL/GenBank/DDBJ databases">
        <title>Genomic Encyclopedia of Type Strains, Phase IV (KMG-IV): sequencing the most valuable type-strain genomes for metagenomic binning, comparative biology and taxonomic classification.</title>
        <authorList>
            <person name="Goeker M."/>
        </authorList>
    </citation>
    <scope>NUCLEOTIDE SEQUENCE [LARGE SCALE GENOMIC DNA]</scope>
    <source>
        <strain evidence="1 2">DSM 25622</strain>
    </source>
</reference>
<keyword evidence="2" id="KW-1185">Reference proteome</keyword>
<evidence type="ECO:0000313" key="1">
    <source>
        <dbReference type="EMBL" id="MBB5696349.1"/>
    </source>
</evidence>
<comment type="caution">
    <text evidence="1">The sequence shown here is derived from an EMBL/GenBank/DDBJ whole genome shotgun (WGS) entry which is preliminary data.</text>
</comment>
<dbReference type="EMBL" id="JACIJD010000038">
    <property type="protein sequence ID" value="MBB5696349.1"/>
    <property type="molecule type" value="Genomic_DNA"/>
</dbReference>
<organism evidence="1 2">
    <name type="scientific">Muricoccus pecuniae</name>
    <dbReference type="NCBI Taxonomy" id="693023"/>
    <lineage>
        <taxon>Bacteria</taxon>
        <taxon>Pseudomonadati</taxon>
        <taxon>Pseudomonadota</taxon>
        <taxon>Alphaproteobacteria</taxon>
        <taxon>Acetobacterales</taxon>
        <taxon>Roseomonadaceae</taxon>
        <taxon>Muricoccus</taxon>
    </lineage>
</organism>
<evidence type="ECO:0000313" key="2">
    <source>
        <dbReference type="Proteomes" id="UP000580654"/>
    </source>
</evidence>
<dbReference type="RefSeq" id="WP_184521568.1">
    <property type="nucleotide sequence ID" value="NZ_JACIJD010000038.1"/>
</dbReference>
<protein>
    <submittedName>
        <fullName evidence="1">Uncharacterized protein</fullName>
    </submittedName>
</protein>
<name>A0A840YCD7_9PROT</name>
<dbReference type="Proteomes" id="UP000580654">
    <property type="component" value="Unassembled WGS sequence"/>
</dbReference>
<gene>
    <name evidence="1" type="ORF">FHS87_004420</name>
</gene>